<evidence type="ECO:0000313" key="2">
    <source>
        <dbReference type="EMBL" id="KAK2091963.1"/>
    </source>
</evidence>
<evidence type="ECO:0000256" key="1">
    <source>
        <dbReference type="SAM" id="MobiDB-lite"/>
    </source>
</evidence>
<evidence type="ECO:0000313" key="3">
    <source>
        <dbReference type="Proteomes" id="UP001266305"/>
    </source>
</evidence>
<organism evidence="2 3">
    <name type="scientific">Saguinus oedipus</name>
    <name type="common">Cotton-top tamarin</name>
    <name type="synonym">Oedipomidas oedipus</name>
    <dbReference type="NCBI Taxonomy" id="9490"/>
    <lineage>
        <taxon>Eukaryota</taxon>
        <taxon>Metazoa</taxon>
        <taxon>Chordata</taxon>
        <taxon>Craniata</taxon>
        <taxon>Vertebrata</taxon>
        <taxon>Euteleostomi</taxon>
        <taxon>Mammalia</taxon>
        <taxon>Eutheria</taxon>
        <taxon>Euarchontoglires</taxon>
        <taxon>Primates</taxon>
        <taxon>Haplorrhini</taxon>
        <taxon>Platyrrhini</taxon>
        <taxon>Cebidae</taxon>
        <taxon>Callitrichinae</taxon>
        <taxon>Saguinus</taxon>
    </lineage>
</organism>
<reference evidence="2 3" key="1">
    <citation type="submission" date="2023-05" db="EMBL/GenBank/DDBJ databases">
        <title>B98-5 Cell Line De Novo Hybrid Assembly: An Optical Mapping Approach.</title>
        <authorList>
            <person name="Kananen K."/>
            <person name="Auerbach J.A."/>
            <person name="Kautto E."/>
            <person name="Blachly J.S."/>
        </authorList>
    </citation>
    <scope>NUCLEOTIDE SEQUENCE [LARGE SCALE GENOMIC DNA]</scope>
    <source>
        <strain evidence="2">B95-8</strain>
        <tissue evidence="2">Cell line</tissue>
    </source>
</reference>
<feature type="non-terminal residue" evidence="2">
    <location>
        <position position="1"/>
    </location>
</feature>
<sequence length="150" mass="15453">CAPEGTQRLSPSPAAAEGRDQHAHPQVYMKTLHGAVTGTRPGPPRPWASDGGLGSTPWRQGEGQQERKVTGTGLSSPPFQQRWAPVPTPLPGPQSGRTMAAKGGGGAYPTPGCLMVPEPTWLSGSCTASPGGRGRVESVVLAVPERDGKA</sequence>
<name>A0ABQ9U4G8_SAGOE</name>
<gene>
    <name evidence="2" type="ORF">P7K49_031247</name>
</gene>
<proteinExistence type="predicted"/>
<dbReference type="EMBL" id="JASSZA010000016">
    <property type="protein sequence ID" value="KAK2091963.1"/>
    <property type="molecule type" value="Genomic_DNA"/>
</dbReference>
<protein>
    <submittedName>
        <fullName evidence="2">Uncharacterized protein</fullName>
    </submittedName>
</protein>
<dbReference type="Proteomes" id="UP001266305">
    <property type="component" value="Unassembled WGS sequence"/>
</dbReference>
<keyword evidence="3" id="KW-1185">Reference proteome</keyword>
<accession>A0ABQ9U4G8</accession>
<feature type="region of interest" description="Disordered" evidence="1">
    <location>
        <begin position="1"/>
        <end position="104"/>
    </location>
</feature>
<comment type="caution">
    <text evidence="2">The sequence shown here is derived from an EMBL/GenBank/DDBJ whole genome shotgun (WGS) entry which is preliminary data.</text>
</comment>